<feature type="domain" description="Response regulatory" evidence="2">
    <location>
        <begin position="4"/>
        <end position="119"/>
    </location>
</feature>
<dbReference type="InterPro" id="IPR051271">
    <property type="entry name" value="2C-system_Tx_regulators"/>
</dbReference>
<dbReference type="RefSeq" id="WP_079468665.1">
    <property type="nucleotide sequence ID" value="NZ_FUZZ01000001.1"/>
</dbReference>
<evidence type="ECO:0000256" key="1">
    <source>
        <dbReference type="PROSITE-ProRule" id="PRU00169"/>
    </source>
</evidence>
<keyword evidence="1" id="KW-0597">Phosphoprotein</keyword>
<dbReference type="SMART" id="SM00448">
    <property type="entry name" value="REC"/>
    <property type="match status" value="1"/>
</dbReference>
<dbReference type="InterPro" id="IPR001789">
    <property type="entry name" value="Sig_transdc_resp-reg_receiver"/>
</dbReference>
<dbReference type="Pfam" id="PF00072">
    <property type="entry name" value="Response_reg"/>
    <property type="match status" value="1"/>
</dbReference>
<accession>A0A1T5NFB5</accession>
<dbReference type="GO" id="GO:0000156">
    <property type="term" value="F:phosphorelay response regulator activity"/>
    <property type="evidence" value="ECO:0007669"/>
    <property type="project" value="TreeGrafter"/>
</dbReference>
<dbReference type="InterPro" id="IPR011006">
    <property type="entry name" value="CheY-like_superfamily"/>
</dbReference>
<feature type="modified residue" description="4-aspartylphosphate" evidence="1">
    <location>
        <position position="55"/>
    </location>
</feature>
<protein>
    <submittedName>
        <fullName evidence="3">Response regulator receiver domain-containing protein</fullName>
    </submittedName>
</protein>
<gene>
    <name evidence="3" type="ORF">SAMN05660461_1399</name>
</gene>
<evidence type="ECO:0000313" key="4">
    <source>
        <dbReference type="Proteomes" id="UP000190166"/>
    </source>
</evidence>
<dbReference type="EMBL" id="FUZZ01000001">
    <property type="protein sequence ID" value="SKC99191.1"/>
    <property type="molecule type" value="Genomic_DNA"/>
</dbReference>
<reference evidence="3 4" key="1">
    <citation type="submission" date="2017-02" db="EMBL/GenBank/DDBJ databases">
        <authorList>
            <person name="Peterson S.W."/>
        </authorList>
    </citation>
    <scope>NUCLEOTIDE SEQUENCE [LARGE SCALE GENOMIC DNA]</scope>
    <source>
        <strain evidence="3 4">DSM 18108</strain>
    </source>
</reference>
<dbReference type="AlphaFoldDB" id="A0A1T5NFB5"/>
<evidence type="ECO:0000313" key="3">
    <source>
        <dbReference type="EMBL" id="SKC99191.1"/>
    </source>
</evidence>
<name>A0A1T5NFB5_9BACT</name>
<dbReference type="PROSITE" id="PS50110">
    <property type="entry name" value="RESPONSE_REGULATORY"/>
    <property type="match status" value="1"/>
</dbReference>
<dbReference type="PANTHER" id="PTHR45526">
    <property type="entry name" value="TRANSCRIPTIONAL REGULATORY PROTEIN DPIA"/>
    <property type="match status" value="1"/>
</dbReference>
<proteinExistence type="predicted"/>
<dbReference type="PANTHER" id="PTHR45526:SF1">
    <property type="entry name" value="TRANSCRIPTIONAL REGULATORY PROTEIN DCUR-RELATED"/>
    <property type="match status" value="1"/>
</dbReference>
<evidence type="ECO:0000259" key="2">
    <source>
        <dbReference type="PROSITE" id="PS50110"/>
    </source>
</evidence>
<dbReference type="STRING" id="393003.SAMN05660461_1399"/>
<dbReference type="Proteomes" id="UP000190166">
    <property type="component" value="Unassembled WGS sequence"/>
</dbReference>
<organism evidence="3 4">
    <name type="scientific">Chitinophaga ginsengisegetis</name>
    <dbReference type="NCBI Taxonomy" id="393003"/>
    <lineage>
        <taxon>Bacteria</taxon>
        <taxon>Pseudomonadati</taxon>
        <taxon>Bacteroidota</taxon>
        <taxon>Chitinophagia</taxon>
        <taxon>Chitinophagales</taxon>
        <taxon>Chitinophagaceae</taxon>
        <taxon>Chitinophaga</taxon>
    </lineage>
</organism>
<dbReference type="Gene3D" id="3.40.50.2300">
    <property type="match status" value="1"/>
</dbReference>
<dbReference type="SUPFAM" id="SSF52172">
    <property type="entry name" value="CheY-like"/>
    <property type="match status" value="1"/>
</dbReference>
<sequence length="120" mass="14083">MNIKCLIIEDEPLATYILEQYIERTPFLHTARKIEYLHDAVEIICRQKPDIIFLDVNTKGINKYQIQELVRKEDILIIVTTAYPKAFIEEKLQIDLSGLGYLHKPVSYEAFVSELQRFIV</sequence>
<keyword evidence="4" id="KW-1185">Reference proteome</keyword>